<dbReference type="EMBL" id="AACYSG010000008">
    <property type="protein sequence ID" value="EAN6191898.1"/>
    <property type="molecule type" value="Genomic_DNA"/>
</dbReference>
<evidence type="ECO:0000313" key="1">
    <source>
        <dbReference type="EMBL" id="EAN6191898.1"/>
    </source>
</evidence>
<name>A0A5T3MXR6_SALER</name>
<dbReference type="EMBL" id="AAGWWG010000009">
    <property type="protein sequence ID" value="EBS8636242.1"/>
    <property type="molecule type" value="Genomic_DNA"/>
</dbReference>
<dbReference type="RefSeq" id="WP_079970960.1">
    <property type="nucleotide sequence ID" value="NZ_MYLZ01000014.1"/>
</dbReference>
<organism evidence="1">
    <name type="scientific">Salmonella enterica</name>
    <name type="common">Salmonella choleraesuis</name>
    <dbReference type="NCBI Taxonomy" id="28901"/>
    <lineage>
        <taxon>Bacteria</taxon>
        <taxon>Pseudomonadati</taxon>
        <taxon>Pseudomonadota</taxon>
        <taxon>Gammaproteobacteria</taxon>
        <taxon>Enterobacterales</taxon>
        <taxon>Enterobacteriaceae</taxon>
        <taxon>Salmonella</taxon>
    </lineage>
</organism>
<dbReference type="AlphaFoldDB" id="A0A5T3MXR6"/>
<proteinExistence type="predicted"/>
<gene>
    <name evidence="2" type="ORF">CFJ71_16255</name>
    <name evidence="1" type="ORF">EJS11_10760</name>
</gene>
<sequence>MFKSKNIKISDFTLKSKQPFFKAQSISGKFQRRFTGIQFFEGEFTANYMAEHIGEVKEFVARHIFGRPFTIPLSYYTKYDGDVKEMVTASANVSRGGRKVALSNFRGTLKAGTVIQFENHKKLYTVTEDVKGNGEMKLFPNLRQNVMAGEIIKYQNPEGEFVLKTDELNYKLNQIGKMKFEFVENV</sequence>
<protein>
    <submittedName>
        <fullName evidence="1">Uncharacterized protein</fullName>
    </submittedName>
</protein>
<comment type="caution">
    <text evidence="1">The sequence shown here is derived from an EMBL/GenBank/DDBJ whole genome shotgun (WGS) entry which is preliminary data.</text>
</comment>
<reference evidence="1" key="1">
    <citation type="submission" date="2018-12" db="EMBL/GenBank/DDBJ databases">
        <authorList>
            <consortium name="PulseNet: The National Subtyping Network for Foodborne Disease Surveillance"/>
            <person name="Tarr C.L."/>
            <person name="Trees E."/>
            <person name="Katz L.S."/>
            <person name="Carleton-Romer H.A."/>
            <person name="Stroika S."/>
            <person name="Kucerova Z."/>
            <person name="Roache K.F."/>
            <person name="Sabol A.L."/>
            <person name="Besser J."/>
            <person name="Gerner-Smidt P."/>
        </authorList>
    </citation>
    <scope>NUCLEOTIDE SEQUENCE</scope>
    <source>
        <strain evidence="2">PNUSAS016908</strain>
        <strain evidence="1">PNUSAS060203</strain>
    </source>
</reference>
<evidence type="ECO:0000313" key="2">
    <source>
        <dbReference type="EMBL" id="EBS8636242.1"/>
    </source>
</evidence>
<accession>A0A5T3MXR6</accession>